<name>A0A1H1T086_9CORY</name>
<gene>
    <name evidence="2" type="ORF">SAMN04488539_1869</name>
</gene>
<dbReference type="AlphaFoldDB" id="A0A1H1T086"/>
<organism evidence="2 3">
    <name type="scientific">Corynebacterium timonense</name>
    <dbReference type="NCBI Taxonomy" id="441500"/>
    <lineage>
        <taxon>Bacteria</taxon>
        <taxon>Bacillati</taxon>
        <taxon>Actinomycetota</taxon>
        <taxon>Actinomycetes</taxon>
        <taxon>Mycobacteriales</taxon>
        <taxon>Corynebacteriaceae</taxon>
        <taxon>Corynebacterium</taxon>
    </lineage>
</organism>
<reference evidence="2 3" key="1">
    <citation type="submission" date="2016-10" db="EMBL/GenBank/DDBJ databases">
        <authorList>
            <person name="de Groot N.N."/>
        </authorList>
    </citation>
    <scope>NUCLEOTIDE SEQUENCE [LARGE SCALE GENOMIC DNA]</scope>
    <source>
        <strain evidence="2 3">DSM 45434</strain>
    </source>
</reference>
<keyword evidence="1" id="KW-0472">Membrane</keyword>
<proteinExistence type="predicted"/>
<dbReference type="EMBL" id="LT629765">
    <property type="protein sequence ID" value="SDS53642.1"/>
    <property type="molecule type" value="Genomic_DNA"/>
</dbReference>
<evidence type="ECO:0000313" key="2">
    <source>
        <dbReference type="EMBL" id="SDS53642.1"/>
    </source>
</evidence>
<dbReference type="RefSeq" id="WP_019193890.1">
    <property type="nucleotide sequence ID" value="NZ_LT629765.1"/>
</dbReference>
<evidence type="ECO:0000313" key="3">
    <source>
        <dbReference type="Proteomes" id="UP000182237"/>
    </source>
</evidence>
<feature type="transmembrane region" description="Helical" evidence="1">
    <location>
        <begin position="6"/>
        <end position="27"/>
    </location>
</feature>
<keyword evidence="3" id="KW-1185">Reference proteome</keyword>
<protein>
    <submittedName>
        <fullName evidence="2">Uncharacterized protein</fullName>
    </submittedName>
</protein>
<sequence length="50" mass="5414">MGAVEIILIIAVLIIPIAIIAFLVIFASKVLEALEAIIDRGKKQSHSIEE</sequence>
<keyword evidence="1" id="KW-1133">Transmembrane helix</keyword>
<evidence type="ECO:0000256" key="1">
    <source>
        <dbReference type="SAM" id="Phobius"/>
    </source>
</evidence>
<accession>A0A1H1T086</accession>
<dbReference type="Proteomes" id="UP000182237">
    <property type="component" value="Chromosome I"/>
</dbReference>
<keyword evidence="1" id="KW-0812">Transmembrane</keyword>